<dbReference type="PATRIC" id="fig|49547.3.peg.382"/>
<dbReference type="EMBL" id="LWMV01000063">
    <property type="protein sequence ID" value="KZX14874.1"/>
    <property type="molecule type" value="Genomic_DNA"/>
</dbReference>
<name>A0A166CUD9_9EURY</name>
<keyword evidence="2" id="KW-1185">Reference proteome</keyword>
<evidence type="ECO:0000313" key="1">
    <source>
        <dbReference type="EMBL" id="KZX14874.1"/>
    </source>
</evidence>
<dbReference type="RefSeq" id="WP_157077535.1">
    <property type="nucleotide sequence ID" value="NZ_LWMV01000063.1"/>
</dbReference>
<comment type="caution">
    <text evidence="1">The sequence shown here is derived from an EMBL/GenBank/DDBJ whole genome shotgun (WGS) entry which is preliminary data.</text>
</comment>
<dbReference type="AlphaFoldDB" id="A0A166CUD9"/>
<accession>A0A166CUD9</accession>
<reference evidence="1 2" key="1">
    <citation type="submission" date="2016-04" db="EMBL/GenBank/DDBJ databases">
        <title>Genome sequence of Methanobrevibacter curvatus DSM 11111.</title>
        <authorList>
            <person name="Poehlein A."/>
            <person name="Seedorf H."/>
            <person name="Daniel R."/>
        </authorList>
    </citation>
    <scope>NUCLEOTIDE SEQUENCE [LARGE SCALE GENOMIC DNA]</scope>
    <source>
        <strain evidence="1 2">DSM 11111</strain>
    </source>
</reference>
<gene>
    <name evidence="1" type="ORF">MBCUR_03630</name>
</gene>
<sequence length="279" mass="31258">MFLLSISSASAMRGDGLYEIMKEMGQELPDGTSFNLNGLNAKQVATPKNSKIPKFVITKGKPATFTVGVNEYTKVVKWNVIDANHVKINKTDNSTYYTKDRAIYTHNTRPNTSDSLTLDFKSSKTYFISIDFLDDTNTGYRMGFMFNLTVSNPVKKADLRFSGAQQVVDKKGNVYAIVLNIKNFGNADTTYKAKLSSYGKKYLGYSIMSIKYKGAGKIKTQTLSYILKPIKAGKTVQVRIKYPQTIPKSLRKKILRTLTLNVGNYITDVTTNNVLKIQK</sequence>
<evidence type="ECO:0000313" key="2">
    <source>
        <dbReference type="Proteomes" id="UP000077245"/>
    </source>
</evidence>
<dbReference type="Proteomes" id="UP000077245">
    <property type="component" value="Unassembled WGS sequence"/>
</dbReference>
<evidence type="ECO:0008006" key="3">
    <source>
        <dbReference type="Google" id="ProtNLM"/>
    </source>
</evidence>
<organism evidence="1 2">
    <name type="scientific">Methanobrevibacter curvatus</name>
    <dbReference type="NCBI Taxonomy" id="49547"/>
    <lineage>
        <taxon>Archaea</taxon>
        <taxon>Methanobacteriati</taxon>
        <taxon>Methanobacteriota</taxon>
        <taxon>Methanomada group</taxon>
        <taxon>Methanobacteria</taxon>
        <taxon>Methanobacteriales</taxon>
        <taxon>Methanobacteriaceae</taxon>
        <taxon>Methanobrevibacter</taxon>
    </lineage>
</organism>
<protein>
    <recommendedName>
        <fullName evidence="3">CARDB domain-containing protein</fullName>
    </recommendedName>
</protein>
<proteinExistence type="predicted"/>